<keyword evidence="10" id="KW-0539">Nucleus</keyword>
<evidence type="ECO:0000256" key="5">
    <source>
        <dbReference type="ARBA" id="ARBA00022553"/>
    </source>
</evidence>
<gene>
    <name evidence="20" type="ORF">QE152_g10243</name>
</gene>
<dbReference type="GO" id="GO:0000978">
    <property type="term" value="F:RNA polymerase II cis-regulatory region sequence-specific DNA binding"/>
    <property type="evidence" value="ECO:0007669"/>
    <property type="project" value="TreeGrafter"/>
</dbReference>
<evidence type="ECO:0000256" key="3">
    <source>
        <dbReference type="ARBA" id="ARBA00022490"/>
    </source>
</evidence>
<evidence type="ECO:0000256" key="17">
    <source>
        <dbReference type="SAM" id="Coils"/>
    </source>
</evidence>
<comment type="caution">
    <text evidence="20">The sequence shown here is derived from an EMBL/GenBank/DDBJ whole genome shotgun (WGS) entry which is preliminary data.</text>
</comment>
<dbReference type="GO" id="GO:0000981">
    <property type="term" value="F:DNA-binding transcription factor activity, RNA polymerase II-specific"/>
    <property type="evidence" value="ECO:0007669"/>
    <property type="project" value="TreeGrafter"/>
</dbReference>
<protein>
    <recommendedName>
        <fullName evidence="13">Max-like protein X</fullName>
    </recommendedName>
    <alternativeName>
        <fullName evidence="14">Max-like bHLHZip protein</fullName>
    </alternativeName>
    <alternativeName>
        <fullName evidence="15">Protein BigMax</fullName>
    </alternativeName>
    <alternativeName>
        <fullName evidence="16">Transcription factor-like protein 4</fullName>
    </alternativeName>
</protein>
<dbReference type="SUPFAM" id="SSF47459">
    <property type="entry name" value="HLH, helix-loop-helix DNA-binding domain"/>
    <property type="match status" value="1"/>
</dbReference>
<evidence type="ECO:0000256" key="7">
    <source>
        <dbReference type="ARBA" id="ARBA00023125"/>
    </source>
</evidence>
<name>A0AAW1LX36_POPJA</name>
<keyword evidence="7 20" id="KW-0238">DNA-binding</keyword>
<evidence type="ECO:0000256" key="1">
    <source>
        <dbReference type="ARBA" id="ARBA00004123"/>
    </source>
</evidence>
<feature type="compositionally biased region" description="Polar residues" evidence="18">
    <location>
        <begin position="56"/>
        <end position="67"/>
    </location>
</feature>
<keyword evidence="4" id="KW-0678">Repressor</keyword>
<dbReference type="FunFam" id="4.10.280.10:FF:000037">
    <property type="entry name" value="max-like protein X isoform X2"/>
    <property type="match status" value="1"/>
</dbReference>
<evidence type="ECO:0000256" key="12">
    <source>
        <dbReference type="ARBA" id="ARBA00065416"/>
    </source>
</evidence>
<dbReference type="GO" id="GO:0005737">
    <property type="term" value="C:cytoplasm"/>
    <property type="evidence" value="ECO:0007669"/>
    <property type="project" value="UniProtKB-SubCell"/>
</dbReference>
<comment type="subunit">
    <text evidence="12">Efficient DNA binding requires dimerization with another bHLH protein. Binds DNA as a heterodimer with MAD1, MAD4, MNT, WBSCR14 and MLXIP. Can also bind DNA as a homodimer.</text>
</comment>
<dbReference type="AlphaFoldDB" id="A0AAW1LX36"/>
<evidence type="ECO:0000256" key="10">
    <source>
        <dbReference type="ARBA" id="ARBA00023242"/>
    </source>
</evidence>
<evidence type="ECO:0000256" key="2">
    <source>
        <dbReference type="ARBA" id="ARBA00004496"/>
    </source>
</evidence>
<dbReference type="InterPro" id="IPR052207">
    <property type="entry name" value="Max-like/E-box_TFs"/>
</dbReference>
<evidence type="ECO:0000256" key="4">
    <source>
        <dbReference type="ARBA" id="ARBA00022491"/>
    </source>
</evidence>
<evidence type="ECO:0000256" key="14">
    <source>
        <dbReference type="ARBA" id="ARBA00076041"/>
    </source>
</evidence>
<dbReference type="InterPro" id="IPR011598">
    <property type="entry name" value="bHLH_dom"/>
</dbReference>
<keyword evidence="8" id="KW-0010">Activator</keyword>
<comment type="subcellular location">
    <subcellularLocation>
        <location evidence="2">Cytoplasm</location>
    </subcellularLocation>
    <subcellularLocation>
        <location evidence="1">Nucleus</location>
    </subcellularLocation>
</comment>
<dbReference type="Proteomes" id="UP001458880">
    <property type="component" value="Unassembled WGS sequence"/>
</dbReference>
<feature type="domain" description="BHLH" evidence="19">
    <location>
        <begin position="88"/>
        <end position="144"/>
    </location>
</feature>
<keyword evidence="3" id="KW-0963">Cytoplasm</keyword>
<feature type="compositionally biased region" description="Basic and acidic residues" evidence="18">
    <location>
        <begin position="85"/>
        <end position="101"/>
    </location>
</feature>
<feature type="coiled-coil region" evidence="17">
    <location>
        <begin position="141"/>
        <end position="168"/>
    </location>
</feature>
<dbReference type="CDD" id="cd19687">
    <property type="entry name" value="bHLHzip_Mlx"/>
    <property type="match status" value="1"/>
</dbReference>
<evidence type="ECO:0000256" key="13">
    <source>
        <dbReference type="ARBA" id="ARBA00071251"/>
    </source>
</evidence>
<keyword evidence="5" id="KW-0597">Phosphoprotein</keyword>
<evidence type="ECO:0000256" key="11">
    <source>
        <dbReference type="ARBA" id="ARBA00053727"/>
    </source>
</evidence>
<dbReference type="PANTHER" id="PTHR15741">
    <property type="entry name" value="BASIC HELIX-LOOP-HELIX ZIP TRANSCRIPTION FACTOR"/>
    <property type="match status" value="1"/>
</dbReference>
<dbReference type="GO" id="GO:0140297">
    <property type="term" value="F:DNA-binding transcription factor binding"/>
    <property type="evidence" value="ECO:0007669"/>
    <property type="project" value="UniProtKB-ARBA"/>
</dbReference>
<feature type="region of interest" description="Disordered" evidence="18">
    <location>
        <begin position="56"/>
        <end position="101"/>
    </location>
</feature>
<dbReference type="SMART" id="SM00353">
    <property type="entry name" value="HLH"/>
    <property type="match status" value="1"/>
</dbReference>
<dbReference type="GO" id="GO:0045944">
    <property type="term" value="P:positive regulation of transcription by RNA polymerase II"/>
    <property type="evidence" value="ECO:0007669"/>
    <property type="project" value="UniProtKB-ARBA"/>
</dbReference>
<accession>A0AAW1LX36</accession>
<organism evidence="20 21">
    <name type="scientific">Popillia japonica</name>
    <name type="common">Japanese beetle</name>
    <dbReference type="NCBI Taxonomy" id="7064"/>
    <lineage>
        <taxon>Eukaryota</taxon>
        <taxon>Metazoa</taxon>
        <taxon>Ecdysozoa</taxon>
        <taxon>Arthropoda</taxon>
        <taxon>Hexapoda</taxon>
        <taxon>Insecta</taxon>
        <taxon>Pterygota</taxon>
        <taxon>Neoptera</taxon>
        <taxon>Endopterygota</taxon>
        <taxon>Coleoptera</taxon>
        <taxon>Polyphaga</taxon>
        <taxon>Scarabaeiformia</taxon>
        <taxon>Scarabaeidae</taxon>
        <taxon>Rutelinae</taxon>
        <taxon>Popillia</taxon>
    </lineage>
</organism>
<keyword evidence="9" id="KW-0804">Transcription</keyword>
<proteinExistence type="predicted"/>
<evidence type="ECO:0000256" key="9">
    <source>
        <dbReference type="ARBA" id="ARBA00023163"/>
    </source>
</evidence>
<evidence type="ECO:0000313" key="21">
    <source>
        <dbReference type="Proteomes" id="UP001458880"/>
    </source>
</evidence>
<dbReference type="EMBL" id="JASPKY010000092">
    <property type="protein sequence ID" value="KAK9738022.1"/>
    <property type="molecule type" value="Genomic_DNA"/>
</dbReference>
<dbReference type="InterPro" id="IPR036638">
    <property type="entry name" value="HLH_DNA-bd_sf"/>
</dbReference>
<evidence type="ECO:0000256" key="15">
    <source>
        <dbReference type="ARBA" id="ARBA00079081"/>
    </source>
</evidence>
<sequence length="291" mass="33416">MAAAKVHRYSLQLSRTLSLNDGDVPQGQIIHPDKLTQQETDLMSREHLVYSRCNSVGSINTPSTSNHNTDEEDDVDINKLSPLSYKDRRREAHTQAEQKRRDAIKKGYDTLQELVPTCQQTDLSGYKISKATVLQKSIDYIQYLQQQKKKQEEERNSLRKEVLALKIMQQNYEQIVEAQQSQPNHTDMRVSDEVKFTVFQAIMDQLFLTFSNISANNFTELSAGVFSWVEEYCKPQTLIDTVVKVIHNHHRRVTEQHPPPQIGLLTRNMGDIGQWYGISGTGETFTFVSSR</sequence>
<dbReference type="Gene3D" id="4.10.280.10">
    <property type="entry name" value="Helix-loop-helix DNA-binding domain"/>
    <property type="match status" value="1"/>
</dbReference>
<comment type="function">
    <text evidence="11">Transcription regulator. Forms a sequence-specific DNA-binding protein complex with MAD1, MAD4, MNT, WBSCR14 and MLXIP which recognizes the core sequence 5'-CACGTG-3'. The TCFL4-MAD1, TCFL4-MAD4, TCFL4-WBSCR14 complexes are transcriptional repressors. Plays a role in transcriptional activation of glycolytic target genes. Involved in glucose-responsive gene regulation.</text>
</comment>
<evidence type="ECO:0000259" key="19">
    <source>
        <dbReference type="PROSITE" id="PS50888"/>
    </source>
</evidence>
<dbReference type="PROSITE" id="PS50888">
    <property type="entry name" value="BHLH"/>
    <property type="match status" value="1"/>
</dbReference>
<evidence type="ECO:0000256" key="16">
    <source>
        <dbReference type="ARBA" id="ARBA00082933"/>
    </source>
</evidence>
<keyword evidence="21" id="KW-1185">Reference proteome</keyword>
<keyword evidence="17" id="KW-0175">Coiled coil</keyword>
<evidence type="ECO:0000256" key="8">
    <source>
        <dbReference type="ARBA" id="ARBA00023159"/>
    </source>
</evidence>
<dbReference type="Pfam" id="PF00010">
    <property type="entry name" value="HLH"/>
    <property type="match status" value="1"/>
</dbReference>
<keyword evidence="6" id="KW-0805">Transcription regulation</keyword>
<dbReference type="GO" id="GO:0046983">
    <property type="term" value="F:protein dimerization activity"/>
    <property type="evidence" value="ECO:0007669"/>
    <property type="project" value="InterPro"/>
</dbReference>
<dbReference type="PANTHER" id="PTHR15741:SF25">
    <property type="entry name" value="MAX-LIKE PROTEIN X"/>
    <property type="match status" value="1"/>
</dbReference>
<evidence type="ECO:0000256" key="6">
    <source>
        <dbReference type="ARBA" id="ARBA00023015"/>
    </source>
</evidence>
<evidence type="ECO:0000256" key="18">
    <source>
        <dbReference type="SAM" id="MobiDB-lite"/>
    </source>
</evidence>
<reference evidence="20 21" key="1">
    <citation type="journal article" date="2024" name="BMC Genomics">
        <title>De novo assembly and annotation of Popillia japonica's genome with initial clues to its potential as an invasive pest.</title>
        <authorList>
            <person name="Cucini C."/>
            <person name="Boschi S."/>
            <person name="Funari R."/>
            <person name="Cardaioli E."/>
            <person name="Iannotti N."/>
            <person name="Marturano G."/>
            <person name="Paoli F."/>
            <person name="Bruttini M."/>
            <person name="Carapelli A."/>
            <person name="Frati F."/>
            <person name="Nardi F."/>
        </authorList>
    </citation>
    <scope>NUCLEOTIDE SEQUENCE [LARGE SCALE GENOMIC DNA]</scope>
    <source>
        <strain evidence="20">DMR45628</strain>
    </source>
</reference>
<evidence type="ECO:0000313" key="20">
    <source>
        <dbReference type="EMBL" id="KAK9738022.1"/>
    </source>
</evidence>
<dbReference type="GO" id="GO:0005654">
    <property type="term" value="C:nucleoplasm"/>
    <property type="evidence" value="ECO:0007669"/>
    <property type="project" value="UniProtKB-ARBA"/>
</dbReference>